<dbReference type="SMART" id="SM00448">
    <property type="entry name" value="REC"/>
    <property type="match status" value="1"/>
</dbReference>
<reference evidence="6 7" key="1">
    <citation type="submission" date="2021-11" db="EMBL/GenBank/DDBJ databases">
        <title>Draft genome sequence of Actinomycetospora sp. SF1 isolated from the rhizosphere soil.</title>
        <authorList>
            <person name="Duangmal K."/>
            <person name="Chantavorakit T."/>
        </authorList>
    </citation>
    <scope>NUCLEOTIDE SEQUENCE [LARGE SCALE GENOMIC DNA]</scope>
    <source>
        <strain evidence="6 7">TBRC 5722</strain>
    </source>
</reference>
<dbReference type="PROSITE" id="PS50043">
    <property type="entry name" value="HTH_LUXR_2"/>
    <property type="match status" value="1"/>
</dbReference>
<dbReference type="Gene3D" id="3.40.50.2300">
    <property type="match status" value="1"/>
</dbReference>
<keyword evidence="1 3" id="KW-0597">Phosphoprotein</keyword>
<dbReference type="RefSeq" id="WP_230737799.1">
    <property type="nucleotide sequence ID" value="NZ_JAJNDB010000005.1"/>
</dbReference>
<evidence type="ECO:0000259" key="4">
    <source>
        <dbReference type="PROSITE" id="PS50043"/>
    </source>
</evidence>
<dbReference type="InterPro" id="IPR001789">
    <property type="entry name" value="Sig_transdc_resp-reg_receiver"/>
</dbReference>
<dbReference type="CDD" id="cd17535">
    <property type="entry name" value="REC_NarL-like"/>
    <property type="match status" value="1"/>
</dbReference>
<comment type="caution">
    <text evidence="6">The sequence shown here is derived from an EMBL/GenBank/DDBJ whole genome shotgun (WGS) entry which is preliminary data.</text>
</comment>
<sequence>MIDVVVGDDHGVFVDALSTVLGQRRLVVRSVAHRAADVREAVRHHRPAVCLLDRVFSDGDGIELIPELLEASPGTRILVVTADPDDGSARKALELGASGFVHKTRGVTALIEAIHRVVDGQTVVELPPRRRPAGTDPTAEVRRLAGHLTSREWECLRLVVRGLGSAEMATELGISVTTVRTHVQAVMTKLGVHSRLEAAALATRHGLVVPA</sequence>
<proteinExistence type="predicted"/>
<dbReference type="InterPro" id="IPR016032">
    <property type="entry name" value="Sig_transdc_resp-reg_C-effctor"/>
</dbReference>
<dbReference type="SMART" id="SM00421">
    <property type="entry name" value="HTH_LUXR"/>
    <property type="match status" value="1"/>
</dbReference>
<dbReference type="PRINTS" id="PR00038">
    <property type="entry name" value="HTHLUXR"/>
</dbReference>
<dbReference type="Proteomes" id="UP001199469">
    <property type="component" value="Unassembled WGS sequence"/>
</dbReference>
<dbReference type="Pfam" id="PF00196">
    <property type="entry name" value="GerE"/>
    <property type="match status" value="1"/>
</dbReference>
<feature type="domain" description="Response regulatory" evidence="5">
    <location>
        <begin position="3"/>
        <end position="118"/>
    </location>
</feature>
<dbReference type="InterPro" id="IPR011006">
    <property type="entry name" value="CheY-like_superfamily"/>
</dbReference>
<dbReference type="PANTHER" id="PTHR43214">
    <property type="entry name" value="TWO-COMPONENT RESPONSE REGULATOR"/>
    <property type="match status" value="1"/>
</dbReference>
<evidence type="ECO:0000259" key="5">
    <source>
        <dbReference type="PROSITE" id="PS50110"/>
    </source>
</evidence>
<feature type="domain" description="HTH luxR-type" evidence="4">
    <location>
        <begin position="141"/>
        <end position="206"/>
    </location>
</feature>
<dbReference type="SUPFAM" id="SSF46894">
    <property type="entry name" value="C-terminal effector domain of the bipartite response regulators"/>
    <property type="match status" value="1"/>
</dbReference>
<dbReference type="InterPro" id="IPR058245">
    <property type="entry name" value="NreC/VraR/RcsB-like_REC"/>
</dbReference>
<dbReference type="InterPro" id="IPR000792">
    <property type="entry name" value="Tscrpt_reg_LuxR_C"/>
</dbReference>
<accession>A0ABS8PDF7</accession>
<keyword evidence="7" id="KW-1185">Reference proteome</keyword>
<evidence type="ECO:0000256" key="2">
    <source>
        <dbReference type="ARBA" id="ARBA00023125"/>
    </source>
</evidence>
<dbReference type="EMBL" id="JAJNDB010000005">
    <property type="protein sequence ID" value="MCD2195937.1"/>
    <property type="molecule type" value="Genomic_DNA"/>
</dbReference>
<dbReference type="InterPro" id="IPR039420">
    <property type="entry name" value="WalR-like"/>
</dbReference>
<evidence type="ECO:0000313" key="6">
    <source>
        <dbReference type="EMBL" id="MCD2195937.1"/>
    </source>
</evidence>
<dbReference type="Pfam" id="PF00072">
    <property type="entry name" value="Response_reg"/>
    <property type="match status" value="1"/>
</dbReference>
<feature type="modified residue" description="4-aspartylphosphate" evidence="3">
    <location>
        <position position="53"/>
    </location>
</feature>
<dbReference type="PANTHER" id="PTHR43214:SF42">
    <property type="entry name" value="TRANSCRIPTIONAL REGULATORY PROTEIN DESR"/>
    <property type="match status" value="1"/>
</dbReference>
<dbReference type="PROSITE" id="PS50110">
    <property type="entry name" value="RESPONSE_REGULATORY"/>
    <property type="match status" value="1"/>
</dbReference>
<keyword evidence="2" id="KW-0238">DNA-binding</keyword>
<organism evidence="6 7">
    <name type="scientific">Actinomycetospora endophytica</name>
    <dbReference type="NCBI Taxonomy" id="2291215"/>
    <lineage>
        <taxon>Bacteria</taxon>
        <taxon>Bacillati</taxon>
        <taxon>Actinomycetota</taxon>
        <taxon>Actinomycetes</taxon>
        <taxon>Pseudonocardiales</taxon>
        <taxon>Pseudonocardiaceae</taxon>
        <taxon>Actinomycetospora</taxon>
    </lineage>
</organism>
<protein>
    <submittedName>
        <fullName evidence="6">Response regulator transcription factor</fullName>
    </submittedName>
</protein>
<evidence type="ECO:0000313" key="7">
    <source>
        <dbReference type="Proteomes" id="UP001199469"/>
    </source>
</evidence>
<gene>
    <name evidence="6" type="ORF">LQ327_21440</name>
</gene>
<evidence type="ECO:0000256" key="3">
    <source>
        <dbReference type="PROSITE-ProRule" id="PRU00169"/>
    </source>
</evidence>
<dbReference type="SUPFAM" id="SSF52172">
    <property type="entry name" value="CheY-like"/>
    <property type="match status" value="1"/>
</dbReference>
<dbReference type="CDD" id="cd06170">
    <property type="entry name" value="LuxR_C_like"/>
    <property type="match status" value="1"/>
</dbReference>
<evidence type="ECO:0000256" key="1">
    <source>
        <dbReference type="ARBA" id="ARBA00022553"/>
    </source>
</evidence>
<name>A0ABS8PDF7_9PSEU</name>